<gene>
    <name evidence="1" type="ORF">Vadar_008964</name>
</gene>
<dbReference type="Proteomes" id="UP000828048">
    <property type="component" value="Chromosome 8"/>
</dbReference>
<reference evidence="1 2" key="1">
    <citation type="journal article" date="2021" name="Hortic Res">
        <title>High-quality reference genome and annotation aids understanding of berry development for evergreen blueberry (Vaccinium darrowii).</title>
        <authorList>
            <person name="Yu J."/>
            <person name="Hulse-Kemp A.M."/>
            <person name="Babiker E."/>
            <person name="Staton M."/>
        </authorList>
    </citation>
    <scope>NUCLEOTIDE SEQUENCE [LARGE SCALE GENOMIC DNA]</scope>
    <source>
        <strain evidence="2">cv. NJ 8807/NJ 8810</strain>
        <tissue evidence="1">Young leaf</tissue>
    </source>
</reference>
<keyword evidence="2" id="KW-1185">Reference proteome</keyword>
<proteinExistence type="predicted"/>
<dbReference type="EMBL" id="CM037158">
    <property type="protein sequence ID" value="KAH7851239.1"/>
    <property type="molecule type" value="Genomic_DNA"/>
</dbReference>
<organism evidence="1 2">
    <name type="scientific">Vaccinium darrowii</name>
    <dbReference type="NCBI Taxonomy" id="229202"/>
    <lineage>
        <taxon>Eukaryota</taxon>
        <taxon>Viridiplantae</taxon>
        <taxon>Streptophyta</taxon>
        <taxon>Embryophyta</taxon>
        <taxon>Tracheophyta</taxon>
        <taxon>Spermatophyta</taxon>
        <taxon>Magnoliopsida</taxon>
        <taxon>eudicotyledons</taxon>
        <taxon>Gunneridae</taxon>
        <taxon>Pentapetalae</taxon>
        <taxon>asterids</taxon>
        <taxon>Ericales</taxon>
        <taxon>Ericaceae</taxon>
        <taxon>Vaccinioideae</taxon>
        <taxon>Vaccinieae</taxon>
        <taxon>Vaccinium</taxon>
    </lineage>
</organism>
<evidence type="ECO:0000313" key="1">
    <source>
        <dbReference type="EMBL" id="KAH7851239.1"/>
    </source>
</evidence>
<comment type="caution">
    <text evidence="1">The sequence shown here is derived from an EMBL/GenBank/DDBJ whole genome shotgun (WGS) entry which is preliminary data.</text>
</comment>
<name>A0ACB7YDP2_9ERIC</name>
<accession>A0ACB7YDP2</accession>
<sequence>MHLLKACLQNAPSLRYSPVGGHPSLPLLFPFRSPKSCRPFVSLTLNRGSFMVLALDLRDFLLRAQVLKLYRQALRIARRAPGPSRAELMHMIRQEMENNRNCSDKQRIRFLISEGKGKLKGLDEMLDMQGILSLPVRSDGSPPSIRDSFKFGRRAGFLGGGDEFGKRGEQWTEIISWEPRAFVYHNFLEECEYLIKLAKPYMAKSTVVDSKTGQSKDSRGRTSSGMFLKRGRDKIIRDIEKRIADFTFIPGFGLDNICSSEHGEGLQILHYEIGQKYEPHYDYFLDEFNTKNGGQRILIVLVYLSDVEEVRPLCHGGMSCLNATHPVRMAVGCLVIRGNKWWSTKWMHVEEYKVWEEYLRCFSEDMAAGNSLKHYVPAEGMEVCECRSIPLWVWSSSNFRCGVSADYQRRIELISSAISAVLHGFFYAILTFLFGVVGATLGATTALMGALSGLKSNRSLLHGAAAGAIAGAYFYLEFVKASVGLWNSFANGPVSFLHLIVVISELLNPTLLYLGELCGPAGIQDVEDHHMDTVQTINEVQRLIEARAANVSSRSSVHLLPKTRITHKNIYDNSGSRISCPICLEDFQLGEVAGILPLCHHMFHRSCIAKWLPLSKHSVLGKILVYPITPGVDYAANLAPTLGPGV</sequence>
<protein>
    <submittedName>
        <fullName evidence="1">Uncharacterized protein</fullName>
    </submittedName>
</protein>
<evidence type="ECO:0000313" key="2">
    <source>
        <dbReference type="Proteomes" id="UP000828048"/>
    </source>
</evidence>